<dbReference type="Pfam" id="PF12849">
    <property type="entry name" value="PBP_like_2"/>
    <property type="match status" value="1"/>
</dbReference>
<name>A0ABV5US84_9MICC</name>
<sequence>MHHRSIRRATGCLLFLGISLAACASPPAKQQDIRGALTAIGSPIQSDPIGAWASAWRKTNPATSLSYSPDGSDVGLNALANGQAYYAALDAPLTAQQQGSTKAECGPGGAFSIPTSVTSIGVVFNMPSIRSLKLNPDVLAKIFSGNINRWNDGAIAAINPGTTLPDAPIVPVTASAPSALTSASTRYLSRSANWSTGVTSKWTKVPAGQEVKNFSDLGKMVDDTAGGIAFMDSASIGSRFDTALLSFGGSFVRMSKDSVAAAVQDGMTSTGETGVEFRLPDNTDHGYALGNVNYQAFCSSYKNGQIASLVKSWAHFVVGADGQVSSTYFAGVASPSEQSLQDASLLIDKIGSYK</sequence>
<evidence type="ECO:0000256" key="3">
    <source>
        <dbReference type="ARBA" id="ARBA00022592"/>
    </source>
</evidence>
<dbReference type="PIRSF" id="PIRSF002756">
    <property type="entry name" value="PstS"/>
    <property type="match status" value="1"/>
</dbReference>
<feature type="domain" description="PBP" evidence="6">
    <location>
        <begin position="29"/>
        <end position="319"/>
    </location>
</feature>
<evidence type="ECO:0000256" key="4">
    <source>
        <dbReference type="PIRNR" id="PIRNR002756"/>
    </source>
</evidence>
<keyword evidence="2 4" id="KW-0813">Transport</keyword>
<feature type="chain" id="PRO_5046869786" description="Phosphate-binding protein" evidence="5">
    <location>
        <begin position="25"/>
        <end position="354"/>
    </location>
</feature>
<keyword evidence="8" id="KW-1185">Reference proteome</keyword>
<accession>A0ABV5US84</accession>
<evidence type="ECO:0000313" key="8">
    <source>
        <dbReference type="Proteomes" id="UP001589536"/>
    </source>
</evidence>
<gene>
    <name evidence="7" type="ORF">ACFFPI_13125</name>
</gene>
<comment type="caution">
    <text evidence="7">The sequence shown here is derived from an EMBL/GenBank/DDBJ whole genome shotgun (WGS) entry which is preliminary data.</text>
</comment>
<keyword evidence="3 4" id="KW-0592">Phosphate transport</keyword>
<dbReference type="PANTHER" id="PTHR42996:SF1">
    <property type="entry name" value="PHOSPHATE-BINDING PROTEIN PSTS"/>
    <property type="match status" value="1"/>
</dbReference>
<dbReference type="InterPro" id="IPR005673">
    <property type="entry name" value="ABC_phos-bd_PstS"/>
</dbReference>
<proteinExistence type="inferred from homology"/>
<dbReference type="Gene3D" id="3.40.190.10">
    <property type="entry name" value="Periplasmic binding protein-like II"/>
    <property type="match status" value="2"/>
</dbReference>
<dbReference type="PROSITE" id="PS51257">
    <property type="entry name" value="PROKAR_LIPOPROTEIN"/>
    <property type="match status" value="1"/>
</dbReference>
<evidence type="ECO:0000256" key="5">
    <source>
        <dbReference type="SAM" id="SignalP"/>
    </source>
</evidence>
<evidence type="ECO:0000256" key="2">
    <source>
        <dbReference type="ARBA" id="ARBA00022448"/>
    </source>
</evidence>
<reference evidence="7 8" key="1">
    <citation type="submission" date="2024-09" db="EMBL/GenBank/DDBJ databases">
        <authorList>
            <person name="Sun Q."/>
            <person name="Mori K."/>
        </authorList>
    </citation>
    <scope>NUCLEOTIDE SEQUENCE [LARGE SCALE GENOMIC DNA]</scope>
    <source>
        <strain evidence="7 8">JCM 13519</strain>
    </source>
</reference>
<keyword evidence="5" id="KW-0732">Signal</keyword>
<dbReference type="InterPro" id="IPR050962">
    <property type="entry name" value="Phosphate-bind_PstS"/>
</dbReference>
<evidence type="ECO:0000256" key="1">
    <source>
        <dbReference type="ARBA" id="ARBA00008725"/>
    </source>
</evidence>
<evidence type="ECO:0000313" key="7">
    <source>
        <dbReference type="EMBL" id="MFB9715059.1"/>
    </source>
</evidence>
<dbReference type="InterPro" id="IPR024370">
    <property type="entry name" value="PBP_domain"/>
</dbReference>
<dbReference type="PANTHER" id="PTHR42996">
    <property type="entry name" value="PHOSPHATE-BINDING PROTEIN PSTS"/>
    <property type="match status" value="1"/>
</dbReference>
<comment type="similarity">
    <text evidence="1 4">Belongs to the PstS family.</text>
</comment>
<dbReference type="RefSeq" id="WP_345038836.1">
    <property type="nucleotide sequence ID" value="NZ_BAABED010000001.1"/>
</dbReference>
<dbReference type="Proteomes" id="UP001589536">
    <property type="component" value="Unassembled WGS sequence"/>
</dbReference>
<protein>
    <recommendedName>
        <fullName evidence="4">Phosphate-binding protein</fullName>
    </recommendedName>
</protein>
<evidence type="ECO:0000259" key="6">
    <source>
        <dbReference type="Pfam" id="PF12849"/>
    </source>
</evidence>
<organism evidence="7 8">
    <name type="scientific">Arthrobacter methylotrophus</name>
    <dbReference type="NCBI Taxonomy" id="121291"/>
    <lineage>
        <taxon>Bacteria</taxon>
        <taxon>Bacillati</taxon>
        <taxon>Actinomycetota</taxon>
        <taxon>Actinomycetes</taxon>
        <taxon>Micrococcales</taxon>
        <taxon>Micrococcaceae</taxon>
        <taxon>Arthrobacter</taxon>
    </lineage>
</organism>
<dbReference type="EMBL" id="JBHMBH010000027">
    <property type="protein sequence ID" value="MFB9715059.1"/>
    <property type="molecule type" value="Genomic_DNA"/>
</dbReference>
<feature type="signal peptide" evidence="5">
    <location>
        <begin position="1"/>
        <end position="24"/>
    </location>
</feature>
<dbReference type="SUPFAM" id="SSF53850">
    <property type="entry name" value="Periplasmic binding protein-like II"/>
    <property type="match status" value="1"/>
</dbReference>